<feature type="compositionally biased region" description="Polar residues" evidence="1">
    <location>
        <begin position="95"/>
        <end position="113"/>
    </location>
</feature>
<proteinExistence type="predicted"/>
<evidence type="ECO:0000313" key="4">
    <source>
        <dbReference type="WBParaSite" id="SSLN_0001233401-mRNA-1"/>
    </source>
</evidence>
<evidence type="ECO:0000256" key="1">
    <source>
        <dbReference type="SAM" id="MobiDB-lite"/>
    </source>
</evidence>
<accession>A0A183T5Y6</accession>
<dbReference type="Proteomes" id="UP000275846">
    <property type="component" value="Unassembled WGS sequence"/>
</dbReference>
<dbReference type="EMBL" id="UYSU01036870">
    <property type="protein sequence ID" value="VDL98269.1"/>
    <property type="molecule type" value="Genomic_DNA"/>
</dbReference>
<evidence type="ECO:0000313" key="2">
    <source>
        <dbReference type="EMBL" id="VDL98269.1"/>
    </source>
</evidence>
<gene>
    <name evidence="2" type="ORF">SSLN_LOCUS11884</name>
</gene>
<sequence length="153" mass="16507">MRARGERERKWNCPPVEFRSSALPCWTSPPVIYEANWIAAAKTKRAARKSSVPRTNTTNAQDLPACPRCQRIFCARIGQGGHLKTQWSNNLTIPTSTSNSAYPPSNSPTLTPGINSTTPTIIETTSQSTSSVASIAVATTTINNGDSLLNGPY</sequence>
<dbReference type="AlphaFoldDB" id="A0A183T5Y6"/>
<feature type="region of interest" description="Disordered" evidence="1">
    <location>
        <begin position="95"/>
        <end position="114"/>
    </location>
</feature>
<name>A0A183T5Y6_SCHSO</name>
<organism evidence="4">
    <name type="scientific">Schistocephalus solidus</name>
    <name type="common">Tapeworm</name>
    <dbReference type="NCBI Taxonomy" id="70667"/>
    <lineage>
        <taxon>Eukaryota</taxon>
        <taxon>Metazoa</taxon>
        <taxon>Spiralia</taxon>
        <taxon>Lophotrochozoa</taxon>
        <taxon>Platyhelminthes</taxon>
        <taxon>Cestoda</taxon>
        <taxon>Eucestoda</taxon>
        <taxon>Diphyllobothriidea</taxon>
        <taxon>Diphyllobothriidae</taxon>
        <taxon>Schistocephalus</taxon>
    </lineage>
</organism>
<reference evidence="2 3" key="2">
    <citation type="submission" date="2018-11" db="EMBL/GenBank/DDBJ databases">
        <authorList>
            <consortium name="Pathogen Informatics"/>
        </authorList>
    </citation>
    <scope>NUCLEOTIDE SEQUENCE [LARGE SCALE GENOMIC DNA]</scope>
    <source>
        <strain evidence="2 3">NST_G2</strain>
    </source>
</reference>
<protein>
    <submittedName>
        <fullName evidence="4">C2H2-type domain-containing protein</fullName>
    </submittedName>
</protein>
<evidence type="ECO:0000313" key="3">
    <source>
        <dbReference type="Proteomes" id="UP000275846"/>
    </source>
</evidence>
<reference evidence="4" key="1">
    <citation type="submission" date="2016-06" db="UniProtKB">
        <authorList>
            <consortium name="WormBaseParasite"/>
        </authorList>
    </citation>
    <scope>IDENTIFICATION</scope>
</reference>
<dbReference type="WBParaSite" id="SSLN_0001233401-mRNA-1">
    <property type="protein sequence ID" value="SSLN_0001233401-mRNA-1"/>
    <property type="gene ID" value="SSLN_0001233401"/>
</dbReference>
<keyword evidence="3" id="KW-1185">Reference proteome</keyword>